<sequence length="259" mass="28920">MDREVIGKASSNRPFKHLQRLQLGSGGHELHVFGANVMGSLRELIIKSASLMHLEAPGSSSLGSTSSITKLLMDEVTFDPGIPTSTISHGRMRNLEVLVVWGLVERPLTKRPKFHGWHYDMLVQPIRQGGWYDQEPAPIVDLVNRIPPGLASLQLYNMDCFHLSGHHEISVEALRTIPAWDFPPKTVILNFSKIGLWLQAVRRNRVVDVTGPYLDYLQSLALTAQALDVRCSANYTCSEFGVKQTPLVNADFKVWLISV</sequence>
<keyword evidence="2" id="KW-1185">Reference proteome</keyword>
<organism evidence="1 2">
    <name type="scientific">Ophiobolus disseminans</name>
    <dbReference type="NCBI Taxonomy" id="1469910"/>
    <lineage>
        <taxon>Eukaryota</taxon>
        <taxon>Fungi</taxon>
        <taxon>Dikarya</taxon>
        <taxon>Ascomycota</taxon>
        <taxon>Pezizomycotina</taxon>
        <taxon>Dothideomycetes</taxon>
        <taxon>Pleosporomycetidae</taxon>
        <taxon>Pleosporales</taxon>
        <taxon>Pleosporineae</taxon>
        <taxon>Phaeosphaeriaceae</taxon>
        <taxon>Ophiobolus</taxon>
    </lineage>
</organism>
<gene>
    <name evidence="1" type="ORF">CC86DRAFT_388800</name>
</gene>
<protein>
    <submittedName>
        <fullName evidence="1">Uncharacterized protein</fullName>
    </submittedName>
</protein>
<accession>A0A6A6ZC64</accession>
<reference evidence="1" key="1">
    <citation type="journal article" date="2020" name="Stud. Mycol.">
        <title>101 Dothideomycetes genomes: a test case for predicting lifestyles and emergence of pathogens.</title>
        <authorList>
            <person name="Haridas S."/>
            <person name="Albert R."/>
            <person name="Binder M."/>
            <person name="Bloem J."/>
            <person name="Labutti K."/>
            <person name="Salamov A."/>
            <person name="Andreopoulos B."/>
            <person name="Baker S."/>
            <person name="Barry K."/>
            <person name="Bills G."/>
            <person name="Bluhm B."/>
            <person name="Cannon C."/>
            <person name="Castanera R."/>
            <person name="Culley D."/>
            <person name="Daum C."/>
            <person name="Ezra D."/>
            <person name="Gonzalez J."/>
            <person name="Henrissat B."/>
            <person name="Kuo A."/>
            <person name="Liang C."/>
            <person name="Lipzen A."/>
            <person name="Lutzoni F."/>
            <person name="Magnuson J."/>
            <person name="Mondo S."/>
            <person name="Nolan M."/>
            <person name="Ohm R."/>
            <person name="Pangilinan J."/>
            <person name="Park H.-J."/>
            <person name="Ramirez L."/>
            <person name="Alfaro M."/>
            <person name="Sun H."/>
            <person name="Tritt A."/>
            <person name="Yoshinaga Y."/>
            <person name="Zwiers L.-H."/>
            <person name="Turgeon B."/>
            <person name="Goodwin S."/>
            <person name="Spatafora J."/>
            <person name="Crous P."/>
            <person name="Grigoriev I."/>
        </authorList>
    </citation>
    <scope>NUCLEOTIDE SEQUENCE</scope>
    <source>
        <strain evidence="1">CBS 113818</strain>
    </source>
</reference>
<evidence type="ECO:0000313" key="2">
    <source>
        <dbReference type="Proteomes" id="UP000799424"/>
    </source>
</evidence>
<evidence type="ECO:0000313" key="1">
    <source>
        <dbReference type="EMBL" id="KAF2818682.1"/>
    </source>
</evidence>
<dbReference type="AlphaFoldDB" id="A0A6A6ZC64"/>
<dbReference type="Proteomes" id="UP000799424">
    <property type="component" value="Unassembled WGS sequence"/>
</dbReference>
<proteinExistence type="predicted"/>
<name>A0A6A6ZC64_9PLEO</name>
<dbReference type="EMBL" id="MU006250">
    <property type="protein sequence ID" value="KAF2818682.1"/>
    <property type="molecule type" value="Genomic_DNA"/>
</dbReference>